<dbReference type="Pfam" id="PF01314">
    <property type="entry name" value="AFOR_C"/>
    <property type="match status" value="1"/>
</dbReference>
<dbReference type="AlphaFoldDB" id="X1VDF1"/>
<dbReference type="InterPro" id="IPR001203">
    <property type="entry name" value="OxRdtase_Ald_Fedxn_C"/>
</dbReference>
<evidence type="ECO:0000313" key="2">
    <source>
        <dbReference type="EMBL" id="GAJ04425.1"/>
    </source>
</evidence>
<dbReference type="PANTHER" id="PTHR30038">
    <property type="entry name" value="ALDEHYDE FERREDOXIN OXIDOREDUCTASE"/>
    <property type="match status" value="1"/>
</dbReference>
<dbReference type="InterPro" id="IPR013985">
    <property type="entry name" value="Ald_Fedxn_OxRdtase_dom3"/>
</dbReference>
<organism evidence="2">
    <name type="scientific">marine sediment metagenome</name>
    <dbReference type="NCBI Taxonomy" id="412755"/>
    <lineage>
        <taxon>unclassified sequences</taxon>
        <taxon>metagenomes</taxon>
        <taxon>ecological metagenomes</taxon>
    </lineage>
</organism>
<reference evidence="2" key="1">
    <citation type="journal article" date="2014" name="Front. Microbiol.">
        <title>High frequency of phylogenetically diverse reductive dehalogenase-homologous genes in deep subseafloor sedimentary metagenomes.</title>
        <authorList>
            <person name="Kawai M."/>
            <person name="Futagami T."/>
            <person name="Toyoda A."/>
            <person name="Takaki Y."/>
            <person name="Nishi S."/>
            <person name="Hori S."/>
            <person name="Arai W."/>
            <person name="Tsubouchi T."/>
            <person name="Morono Y."/>
            <person name="Uchiyama I."/>
            <person name="Ito T."/>
            <person name="Fujiyama A."/>
            <person name="Inagaki F."/>
            <person name="Takami H."/>
        </authorList>
    </citation>
    <scope>NUCLEOTIDE SEQUENCE</scope>
    <source>
        <strain evidence="2">Expedition CK06-06</strain>
    </source>
</reference>
<dbReference type="GO" id="GO:0051536">
    <property type="term" value="F:iron-sulfur cluster binding"/>
    <property type="evidence" value="ECO:0007669"/>
    <property type="project" value="InterPro"/>
</dbReference>
<gene>
    <name evidence="2" type="ORF">S12H4_44820</name>
</gene>
<dbReference type="EMBL" id="BARW01027651">
    <property type="protein sequence ID" value="GAJ04425.1"/>
    <property type="molecule type" value="Genomic_DNA"/>
</dbReference>
<name>X1VDF1_9ZZZZ</name>
<protein>
    <recommendedName>
        <fullName evidence="1">Aldehyde ferredoxin oxidoreductase C-terminal domain-containing protein</fullName>
    </recommendedName>
</protein>
<proteinExistence type="predicted"/>
<dbReference type="InterPro" id="IPR036021">
    <property type="entry name" value="Tungsten_al_ferr_oxy-like_C"/>
</dbReference>
<dbReference type="GO" id="GO:0009055">
    <property type="term" value="F:electron transfer activity"/>
    <property type="evidence" value="ECO:0007669"/>
    <property type="project" value="InterPro"/>
</dbReference>
<dbReference type="InterPro" id="IPR051919">
    <property type="entry name" value="W-dependent_AOR"/>
</dbReference>
<dbReference type="Gene3D" id="1.10.599.10">
    <property type="entry name" value="Aldehyde Ferredoxin Oxidoreductase Protein, subunit A, domain 3"/>
    <property type="match status" value="1"/>
</dbReference>
<feature type="domain" description="Aldehyde ferredoxin oxidoreductase C-terminal" evidence="1">
    <location>
        <begin position="5"/>
        <end position="148"/>
    </location>
</feature>
<dbReference type="GO" id="GO:0016625">
    <property type="term" value="F:oxidoreductase activity, acting on the aldehyde or oxo group of donors, iron-sulfur protein as acceptor"/>
    <property type="evidence" value="ECO:0007669"/>
    <property type="project" value="InterPro"/>
</dbReference>
<sequence>MGLLEPVKSLSIGPEKVRLFTYLQHWWSLFNCLEVCLFTFAPVRTFKIPQIVDIVRAVTGWETSLWELMKLGERATTMARAFNIKHGLTKEDDKLAERTYESLGAGAMKGNTVPKEDFLKAIPIYYEMMGWDRETGIPTFGKLAELDITWVADEIGVK</sequence>
<dbReference type="PANTHER" id="PTHR30038:SF0">
    <property type="entry name" value="TUNGSTEN-CONTAINING ALDEHYDE FERREDOXIN OXIDOREDUCTASE"/>
    <property type="match status" value="1"/>
</dbReference>
<evidence type="ECO:0000259" key="1">
    <source>
        <dbReference type="Pfam" id="PF01314"/>
    </source>
</evidence>
<comment type="caution">
    <text evidence="2">The sequence shown here is derived from an EMBL/GenBank/DDBJ whole genome shotgun (WGS) entry which is preliminary data.</text>
</comment>
<accession>X1VDF1</accession>
<dbReference type="SUPFAM" id="SSF48310">
    <property type="entry name" value="Aldehyde ferredoxin oxidoreductase, C-terminal domains"/>
    <property type="match status" value="1"/>
</dbReference>